<sequence length="79" mass="8770">MITQASIGCKSEVVFGGRKWGRTSDSSSETWHGALSTGGRKLRPHMLRLNDYNQSEKDFISSTDSTCLRLLPWHAVDSA</sequence>
<proteinExistence type="predicted"/>
<dbReference type="AlphaFoldDB" id="M4BBM1"/>
<evidence type="ECO:0000313" key="1">
    <source>
        <dbReference type="EnsemblProtists" id="HpaP803684"/>
    </source>
</evidence>
<dbReference type="VEuPathDB" id="FungiDB:HpaG803684"/>
<accession>M4BBM1</accession>
<dbReference type="EMBL" id="JH598105">
    <property type="status" value="NOT_ANNOTATED_CDS"/>
    <property type="molecule type" value="Genomic_DNA"/>
</dbReference>
<dbReference type="HOGENOM" id="CLU_2611132_0_0_1"/>
<dbReference type="EnsemblProtists" id="HpaT803684">
    <property type="protein sequence ID" value="HpaP803684"/>
    <property type="gene ID" value="HpaG803684"/>
</dbReference>
<protein>
    <submittedName>
        <fullName evidence="1">Uncharacterized protein</fullName>
    </submittedName>
</protein>
<dbReference type="Proteomes" id="UP000011713">
    <property type="component" value="Unassembled WGS sequence"/>
</dbReference>
<dbReference type="InParanoid" id="M4BBM1"/>
<reference evidence="1" key="2">
    <citation type="submission" date="2015-06" db="UniProtKB">
        <authorList>
            <consortium name="EnsemblProtists"/>
        </authorList>
    </citation>
    <scope>IDENTIFICATION</scope>
    <source>
        <strain evidence="1">Emoy2</strain>
    </source>
</reference>
<name>M4BBM1_HYAAE</name>
<evidence type="ECO:0000313" key="2">
    <source>
        <dbReference type="Proteomes" id="UP000011713"/>
    </source>
</evidence>
<organism evidence="1 2">
    <name type="scientific">Hyaloperonospora arabidopsidis (strain Emoy2)</name>
    <name type="common">Downy mildew agent</name>
    <name type="synonym">Peronospora arabidopsidis</name>
    <dbReference type="NCBI Taxonomy" id="559515"/>
    <lineage>
        <taxon>Eukaryota</taxon>
        <taxon>Sar</taxon>
        <taxon>Stramenopiles</taxon>
        <taxon>Oomycota</taxon>
        <taxon>Peronosporomycetes</taxon>
        <taxon>Peronosporales</taxon>
        <taxon>Peronosporaceae</taxon>
        <taxon>Hyaloperonospora</taxon>
    </lineage>
</organism>
<keyword evidence="2" id="KW-1185">Reference proteome</keyword>
<reference evidence="2" key="1">
    <citation type="journal article" date="2010" name="Science">
        <title>Signatures of adaptation to obligate biotrophy in the Hyaloperonospora arabidopsidis genome.</title>
        <authorList>
            <person name="Baxter L."/>
            <person name="Tripathy S."/>
            <person name="Ishaque N."/>
            <person name="Boot N."/>
            <person name="Cabral A."/>
            <person name="Kemen E."/>
            <person name="Thines M."/>
            <person name="Ah-Fong A."/>
            <person name="Anderson R."/>
            <person name="Badejoko W."/>
            <person name="Bittner-Eddy P."/>
            <person name="Boore J.L."/>
            <person name="Chibucos M.C."/>
            <person name="Coates M."/>
            <person name="Dehal P."/>
            <person name="Delehaunty K."/>
            <person name="Dong S."/>
            <person name="Downton P."/>
            <person name="Dumas B."/>
            <person name="Fabro G."/>
            <person name="Fronick C."/>
            <person name="Fuerstenberg S.I."/>
            <person name="Fulton L."/>
            <person name="Gaulin E."/>
            <person name="Govers F."/>
            <person name="Hughes L."/>
            <person name="Humphray S."/>
            <person name="Jiang R.H."/>
            <person name="Judelson H."/>
            <person name="Kamoun S."/>
            <person name="Kyung K."/>
            <person name="Meijer H."/>
            <person name="Minx P."/>
            <person name="Morris P."/>
            <person name="Nelson J."/>
            <person name="Phuntumart V."/>
            <person name="Qutob D."/>
            <person name="Rehmany A."/>
            <person name="Rougon-Cardoso A."/>
            <person name="Ryden P."/>
            <person name="Torto-Alalibo T."/>
            <person name="Studholme D."/>
            <person name="Wang Y."/>
            <person name="Win J."/>
            <person name="Wood J."/>
            <person name="Clifton S.W."/>
            <person name="Rogers J."/>
            <person name="Van den Ackerveken G."/>
            <person name="Jones J.D."/>
            <person name="McDowell J.M."/>
            <person name="Beynon J."/>
            <person name="Tyler B.M."/>
        </authorList>
    </citation>
    <scope>NUCLEOTIDE SEQUENCE [LARGE SCALE GENOMIC DNA]</scope>
    <source>
        <strain evidence="2">Emoy2</strain>
    </source>
</reference>